<organism evidence="1 2">
    <name type="scientific">Deinococcus ruber</name>
    <dbReference type="NCBI Taxonomy" id="1848197"/>
    <lineage>
        <taxon>Bacteria</taxon>
        <taxon>Thermotogati</taxon>
        <taxon>Deinococcota</taxon>
        <taxon>Deinococci</taxon>
        <taxon>Deinococcales</taxon>
        <taxon>Deinococcaceae</taxon>
        <taxon>Deinococcus</taxon>
    </lineage>
</organism>
<accession>A0A918C943</accession>
<sequence length="99" mass="10910">MPSTPVSLRLYLTEASAKKAGPQLCSFSGERLATTLYALLPSGEKKPTYLLSSTYRLTVAEQRWVAEHQATVTKLGRFPAGGSFMPLQTNMLRTKYPAE</sequence>
<protein>
    <submittedName>
        <fullName evidence="1">Uncharacterized protein</fullName>
    </submittedName>
</protein>
<dbReference type="Proteomes" id="UP000603865">
    <property type="component" value="Unassembled WGS sequence"/>
</dbReference>
<gene>
    <name evidence="1" type="ORF">GCM10008957_24570</name>
</gene>
<proteinExistence type="predicted"/>
<reference evidence="1" key="1">
    <citation type="journal article" date="2014" name="Int. J. Syst. Evol. Microbiol.">
        <title>Complete genome sequence of Corynebacterium casei LMG S-19264T (=DSM 44701T), isolated from a smear-ripened cheese.</title>
        <authorList>
            <consortium name="US DOE Joint Genome Institute (JGI-PGF)"/>
            <person name="Walter F."/>
            <person name="Albersmeier A."/>
            <person name="Kalinowski J."/>
            <person name="Ruckert C."/>
        </authorList>
    </citation>
    <scope>NUCLEOTIDE SEQUENCE</scope>
    <source>
        <strain evidence="1">JCM 31311</strain>
    </source>
</reference>
<evidence type="ECO:0000313" key="2">
    <source>
        <dbReference type="Proteomes" id="UP000603865"/>
    </source>
</evidence>
<dbReference type="RefSeq" id="WP_189090781.1">
    <property type="nucleotide sequence ID" value="NZ_BMQL01000012.1"/>
</dbReference>
<comment type="caution">
    <text evidence="1">The sequence shown here is derived from an EMBL/GenBank/DDBJ whole genome shotgun (WGS) entry which is preliminary data.</text>
</comment>
<evidence type="ECO:0000313" key="1">
    <source>
        <dbReference type="EMBL" id="GGR10902.1"/>
    </source>
</evidence>
<dbReference type="AlphaFoldDB" id="A0A918C943"/>
<name>A0A918C943_9DEIO</name>
<dbReference type="EMBL" id="BMQL01000012">
    <property type="protein sequence ID" value="GGR10902.1"/>
    <property type="molecule type" value="Genomic_DNA"/>
</dbReference>
<keyword evidence="2" id="KW-1185">Reference proteome</keyword>
<reference evidence="1" key="2">
    <citation type="submission" date="2020-09" db="EMBL/GenBank/DDBJ databases">
        <authorList>
            <person name="Sun Q."/>
            <person name="Ohkuma M."/>
        </authorList>
    </citation>
    <scope>NUCLEOTIDE SEQUENCE</scope>
    <source>
        <strain evidence="1">JCM 31311</strain>
    </source>
</reference>